<dbReference type="AlphaFoldDB" id="A0AAP8QF90"/>
<evidence type="ECO:0000313" key="1">
    <source>
        <dbReference type="EMBL" id="PPB08838.1"/>
    </source>
</evidence>
<comment type="caution">
    <text evidence="1">The sequence shown here is derived from an EMBL/GenBank/DDBJ whole genome shotgun (WGS) entry which is preliminary data.</text>
</comment>
<evidence type="ECO:0000313" key="2">
    <source>
        <dbReference type="Proteomes" id="UP000239759"/>
    </source>
</evidence>
<dbReference type="SUPFAM" id="SSF53041">
    <property type="entry name" value="Resolvase-like"/>
    <property type="match status" value="1"/>
</dbReference>
<accession>A0AAP8QF90</accession>
<proteinExistence type="predicted"/>
<dbReference type="GO" id="GO:0000150">
    <property type="term" value="F:DNA strand exchange activity"/>
    <property type="evidence" value="ECO:0007669"/>
    <property type="project" value="InterPro"/>
</dbReference>
<dbReference type="InterPro" id="IPR036162">
    <property type="entry name" value="Resolvase-like_N_sf"/>
</dbReference>
<protein>
    <recommendedName>
        <fullName evidence="3">Resolvase/invertase-type recombinase catalytic domain-containing protein</fullName>
    </recommendedName>
</protein>
<organism evidence="1 2">
    <name type="scientific">Brevibacillus laterosporus</name>
    <name type="common">Bacillus laterosporus</name>
    <dbReference type="NCBI Taxonomy" id="1465"/>
    <lineage>
        <taxon>Bacteria</taxon>
        <taxon>Bacillati</taxon>
        <taxon>Bacillota</taxon>
        <taxon>Bacilli</taxon>
        <taxon>Bacillales</taxon>
        <taxon>Paenibacillaceae</taxon>
        <taxon>Brevibacillus</taxon>
    </lineage>
</organism>
<sequence>MMLETTDTQEKVQGFMVWKMDRVHRNQLNLLKLIKVELAEMNIDFINITESIVLAIKISCSLFG</sequence>
<dbReference type="Proteomes" id="UP000239759">
    <property type="component" value="Unassembled WGS sequence"/>
</dbReference>
<dbReference type="EMBL" id="PRKQ01000005">
    <property type="protein sequence ID" value="PPB08838.1"/>
    <property type="molecule type" value="Genomic_DNA"/>
</dbReference>
<dbReference type="Gene3D" id="3.40.50.1390">
    <property type="entry name" value="Resolvase, N-terminal catalytic domain"/>
    <property type="match status" value="1"/>
</dbReference>
<reference evidence="1 2" key="1">
    <citation type="submission" date="2018-02" db="EMBL/GenBank/DDBJ databases">
        <title>Comparative analysis of genomes of three Brevibacillus laterosporus strains producers of potent antimicrobials isolated from silage.</title>
        <authorList>
            <person name="Kojic M."/>
            <person name="Miljkovic M."/>
            <person name="Studholme D."/>
            <person name="Filipic B."/>
        </authorList>
    </citation>
    <scope>NUCLEOTIDE SEQUENCE [LARGE SCALE GENOMIC DNA]</scope>
    <source>
        <strain evidence="1 2">BGSP11</strain>
    </source>
</reference>
<name>A0AAP8QF90_BRELA</name>
<gene>
    <name evidence="1" type="ORF">C4A77_06005</name>
</gene>
<evidence type="ECO:0008006" key="3">
    <source>
        <dbReference type="Google" id="ProtNLM"/>
    </source>
</evidence>
<dbReference type="GO" id="GO:0003677">
    <property type="term" value="F:DNA binding"/>
    <property type="evidence" value="ECO:0007669"/>
    <property type="project" value="InterPro"/>
</dbReference>